<name>A0A7W7WBH7_9ACTN</name>
<dbReference type="GO" id="GO:0046983">
    <property type="term" value="F:protein dimerization activity"/>
    <property type="evidence" value="ECO:0007669"/>
    <property type="project" value="InterPro"/>
</dbReference>
<accession>A0A7W7WBH7</accession>
<dbReference type="Proteomes" id="UP000534286">
    <property type="component" value="Unassembled WGS sequence"/>
</dbReference>
<keyword evidence="3" id="KW-0808">Transferase</keyword>
<dbReference type="AlphaFoldDB" id="A0A7W7WBH7"/>
<feature type="domain" description="Signal transduction histidine kinase subgroup 3 dimerisation and phosphoacceptor" evidence="2">
    <location>
        <begin position="55"/>
        <end position="100"/>
    </location>
</feature>
<dbReference type="GO" id="GO:0016020">
    <property type="term" value="C:membrane"/>
    <property type="evidence" value="ECO:0007669"/>
    <property type="project" value="InterPro"/>
</dbReference>
<keyword evidence="4" id="KW-1185">Reference proteome</keyword>
<organism evidence="3 4">
    <name type="scientific">Streptosporangium album</name>
    <dbReference type="NCBI Taxonomy" id="47479"/>
    <lineage>
        <taxon>Bacteria</taxon>
        <taxon>Bacillati</taxon>
        <taxon>Actinomycetota</taxon>
        <taxon>Actinomycetes</taxon>
        <taxon>Streptosporangiales</taxon>
        <taxon>Streptosporangiaceae</taxon>
        <taxon>Streptosporangium</taxon>
    </lineage>
</organism>
<evidence type="ECO:0000256" key="1">
    <source>
        <dbReference type="SAM" id="MobiDB-lite"/>
    </source>
</evidence>
<evidence type="ECO:0000313" key="3">
    <source>
        <dbReference type="EMBL" id="MBB4940214.1"/>
    </source>
</evidence>
<proteinExistence type="predicted"/>
<gene>
    <name evidence="3" type="ORF">FHR32_004519</name>
</gene>
<dbReference type="GO" id="GO:0000155">
    <property type="term" value="F:phosphorelay sensor kinase activity"/>
    <property type="evidence" value="ECO:0007669"/>
    <property type="project" value="InterPro"/>
</dbReference>
<keyword evidence="3" id="KW-0418">Kinase</keyword>
<feature type="region of interest" description="Disordered" evidence="1">
    <location>
        <begin position="86"/>
        <end position="106"/>
    </location>
</feature>
<feature type="compositionally biased region" description="Basic and acidic residues" evidence="1">
    <location>
        <begin position="97"/>
        <end position="106"/>
    </location>
</feature>
<evidence type="ECO:0000259" key="2">
    <source>
        <dbReference type="Pfam" id="PF07730"/>
    </source>
</evidence>
<comment type="caution">
    <text evidence="3">The sequence shown here is derived from an EMBL/GenBank/DDBJ whole genome shotgun (WGS) entry which is preliminary data.</text>
</comment>
<dbReference type="Pfam" id="PF07730">
    <property type="entry name" value="HisKA_3"/>
    <property type="match status" value="1"/>
</dbReference>
<reference evidence="3 4" key="1">
    <citation type="submission" date="2020-08" db="EMBL/GenBank/DDBJ databases">
        <title>Sequencing the genomes of 1000 actinobacteria strains.</title>
        <authorList>
            <person name="Klenk H.-P."/>
        </authorList>
    </citation>
    <scope>NUCLEOTIDE SEQUENCE [LARGE SCALE GENOMIC DNA]</scope>
    <source>
        <strain evidence="3 4">DSM 43023</strain>
    </source>
</reference>
<dbReference type="RefSeq" id="WP_246466270.1">
    <property type="nucleotide sequence ID" value="NZ_BAABEK010000001.1"/>
</dbReference>
<dbReference type="EMBL" id="JACHJU010000001">
    <property type="protein sequence ID" value="MBB4940214.1"/>
    <property type="molecule type" value="Genomic_DNA"/>
</dbReference>
<dbReference type="Gene3D" id="1.20.5.1930">
    <property type="match status" value="1"/>
</dbReference>
<evidence type="ECO:0000313" key="4">
    <source>
        <dbReference type="Proteomes" id="UP000534286"/>
    </source>
</evidence>
<dbReference type="InterPro" id="IPR011712">
    <property type="entry name" value="Sig_transdc_His_kin_sub3_dim/P"/>
</dbReference>
<sequence>MTTPQLADATGVTAAGLDNVIEVGGLRQRYGGFEAVRGISLEGKEARARPAVTEERLRFSRDLHDLVGHSLSAIAVKSEVAVKLSKADPGRAAGEMEEVRGRRGRR</sequence>
<protein>
    <submittedName>
        <fullName evidence="3">Signal transduction histidine kinase</fullName>
    </submittedName>
</protein>